<name>A0ABW9SW84_9BACL</name>
<evidence type="ECO:0000313" key="2">
    <source>
        <dbReference type="Proteomes" id="UP000435177"/>
    </source>
</evidence>
<accession>A0ABW9SW84</accession>
<dbReference type="Gene3D" id="2.60.40.2880">
    <property type="entry name" value="MmpS1-5, C-terminal soluble domain"/>
    <property type="match status" value="1"/>
</dbReference>
<gene>
    <name evidence="1" type="ORF">GNP94_01740</name>
</gene>
<protein>
    <submittedName>
        <fullName evidence="1">Uncharacterized protein</fullName>
    </submittedName>
</protein>
<organism evidence="1 2">
    <name type="scientific">Paenibacillus campinasensis</name>
    <dbReference type="NCBI Taxonomy" id="66347"/>
    <lineage>
        <taxon>Bacteria</taxon>
        <taxon>Bacillati</taxon>
        <taxon>Bacillota</taxon>
        <taxon>Bacilli</taxon>
        <taxon>Bacillales</taxon>
        <taxon>Paenibacillaceae</taxon>
        <taxon>Paenibacillus</taxon>
    </lineage>
</organism>
<dbReference type="InterPro" id="IPR038468">
    <property type="entry name" value="MmpS_C"/>
</dbReference>
<dbReference type="EMBL" id="WOAA01000001">
    <property type="protein sequence ID" value="MUG64722.1"/>
    <property type="molecule type" value="Genomic_DNA"/>
</dbReference>
<comment type="caution">
    <text evidence="1">The sequence shown here is derived from an EMBL/GenBank/DDBJ whole genome shotgun (WGS) entry which is preliminary data.</text>
</comment>
<dbReference type="RefSeq" id="WP_155617312.1">
    <property type="nucleotide sequence ID" value="NZ_WOAA01000001.1"/>
</dbReference>
<reference evidence="1 2" key="1">
    <citation type="submission" date="2019-11" db="EMBL/GenBank/DDBJ databases">
        <title>Draft genome sequences of five Paenibacillus species of dairy origin.</title>
        <authorList>
            <person name="Olajide A.M."/>
            <person name="Chen S."/>
            <person name="Lapointe G."/>
        </authorList>
    </citation>
    <scope>NUCLEOTIDE SEQUENCE [LARGE SCALE GENOMIC DNA]</scope>
    <source>
        <strain evidence="1 2">3CS1</strain>
    </source>
</reference>
<evidence type="ECO:0000313" key="1">
    <source>
        <dbReference type="EMBL" id="MUG64722.1"/>
    </source>
</evidence>
<sequence>MKKSRQVWFLRKNMGHLVLLVGVLIMLSACGIVKDTIDGMTGKELKEEIDKDSDAIIVEVVVESDGNSVVDLEVEINARKNPESVYFDSIEVPYREEFAVSKDVPIPLTSTSVKAGVADGASWVSCTVVYDGEVVATHRSRGDGGKAVCEKSFRLGPG</sequence>
<dbReference type="PROSITE" id="PS51257">
    <property type="entry name" value="PROKAR_LIPOPROTEIN"/>
    <property type="match status" value="1"/>
</dbReference>
<proteinExistence type="predicted"/>
<keyword evidence="2" id="KW-1185">Reference proteome</keyword>
<dbReference type="Proteomes" id="UP000435177">
    <property type="component" value="Unassembled WGS sequence"/>
</dbReference>